<name>A0A9W6RKT9_9ACTN</name>
<evidence type="ECO:0000256" key="2">
    <source>
        <dbReference type="ARBA" id="ARBA00023125"/>
    </source>
</evidence>
<evidence type="ECO:0000259" key="5">
    <source>
        <dbReference type="PROSITE" id="PS50977"/>
    </source>
</evidence>
<dbReference type="Proteomes" id="UP001165135">
    <property type="component" value="Unassembled WGS sequence"/>
</dbReference>
<feature type="DNA-binding region" description="H-T-H motif" evidence="4">
    <location>
        <begin position="41"/>
        <end position="60"/>
    </location>
</feature>
<dbReference type="Pfam" id="PF00440">
    <property type="entry name" value="TetR_N"/>
    <property type="match status" value="1"/>
</dbReference>
<keyword evidence="3" id="KW-0804">Transcription</keyword>
<accession>A0A9W6RKT9</accession>
<evidence type="ECO:0000256" key="4">
    <source>
        <dbReference type="PROSITE-ProRule" id="PRU00335"/>
    </source>
</evidence>
<dbReference type="InterPro" id="IPR001647">
    <property type="entry name" value="HTH_TetR"/>
</dbReference>
<dbReference type="InterPro" id="IPR050109">
    <property type="entry name" value="HTH-type_TetR-like_transc_reg"/>
</dbReference>
<dbReference type="Gene3D" id="1.10.357.10">
    <property type="entry name" value="Tetracycline Repressor, domain 2"/>
    <property type="match status" value="1"/>
</dbReference>
<dbReference type="EMBL" id="BSTJ01000007">
    <property type="protein sequence ID" value="GLY77599.1"/>
    <property type="molecule type" value="Genomic_DNA"/>
</dbReference>
<comment type="caution">
    <text evidence="6">The sequence shown here is derived from an EMBL/GenBank/DDBJ whole genome shotgun (WGS) entry which is preliminary data.</text>
</comment>
<evidence type="ECO:0000256" key="3">
    <source>
        <dbReference type="ARBA" id="ARBA00023163"/>
    </source>
</evidence>
<sequence>MEGAMNDDAPAVRRRRGSELEAAILRATWEELGAVGYMNLTMEGVADRARTGKQVLYRRWRNRAELVLAAMRSRVVSIADDVPDTGELRGDVLAVLDRMARRYDDVGPDVVHGLMAEARDLDPVFFSIMTGVMETILRRAADRGEIRPGAVGRRITTLPADLLRHEMLLTSAPVPESTLVEIVDDVFLPLVNSRAGRRR</sequence>
<dbReference type="PANTHER" id="PTHR30055">
    <property type="entry name" value="HTH-TYPE TRANSCRIPTIONAL REGULATOR RUTR"/>
    <property type="match status" value="1"/>
</dbReference>
<dbReference type="GO" id="GO:0003700">
    <property type="term" value="F:DNA-binding transcription factor activity"/>
    <property type="evidence" value="ECO:0007669"/>
    <property type="project" value="TreeGrafter"/>
</dbReference>
<dbReference type="PANTHER" id="PTHR30055:SF148">
    <property type="entry name" value="TETR-FAMILY TRANSCRIPTIONAL REGULATOR"/>
    <property type="match status" value="1"/>
</dbReference>
<feature type="domain" description="HTH tetR-type" evidence="5">
    <location>
        <begin position="18"/>
        <end position="78"/>
    </location>
</feature>
<dbReference type="Pfam" id="PF16859">
    <property type="entry name" value="TetR_C_11"/>
    <property type="match status" value="1"/>
</dbReference>
<dbReference type="GO" id="GO:0000976">
    <property type="term" value="F:transcription cis-regulatory region binding"/>
    <property type="evidence" value="ECO:0007669"/>
    <property type="project" value="TreeGrafter"/>
</dbReference>
<dbReference type="InterPro" id="IPR009057">
    <property type="entry name" value="Homeodomain-like_sf"/>
</dbReference>
<reference evidence="6" key="1">
    <citation type="submission" date="2023-03" db="EMBL/GenBank/DDBJ databases">
        <title>Actinoallomurus iriomotensis NBRC 103681.</title>
        <authorList>
            <person name="Ichikawa N."/>
            <person name="Sato H."/>
            <person name="Tonouchi N."/>
        </authorList>
    </citation>
    <scope>NUCLEOTIDE SEQUENCE</scope>
    <source>
        <strain evidence="6">NBRC 103681</strain>
    </source>
</reference>
<dbReference type="PROSITE" id="PS50977">
    <property type="entry name" value="HTH_TETR_2"/>
    <property type="match status" value="1"/>
</dbReference>
<evidence type="ECO:0000256" key="1">
    <source>
        <dbReference type="ARBA" id="ARBA00023015"/>
    </source>
</evidence>
<dbReference type="Gene3D" id="1.10.10.60">
    <property type="entry name" value="Homeodomain-like"/>
    <property type="match status" value="1"/>
</dbReference>
<keyword evidence="2 4" id="KW-0238">DNA-binding</keyword>
<gene>
    <name evidence="6" type="ORF">Airi01_058660</name>
</gene>
<dbReference type="InterPro" id="IPR011075">
    <property type="entry name" value="TetR_C"/>
</dbReference>
<organism evidence="6 7">
    <name type="scientific">Actinoallomurus iriomotensis</name>
    <dbReference type="NCBI Taxonomy" id="478107"/>
    <lineage>
        <taxon>Bacteria</taxon>
        <taxon>Bacillati</taxon>
        <taxon>Actinomycetota</taxon>
        <taxon>Actinomycetes</taxon>
        <taxon>Streptosporangiales</taxon>
        <taxon>Thermomonosporaceae</taxon>
        <taxon>Actinoallomurus</taxon>
    </lineage>
</organism>
<dbReference type="InterPro" id="IPR036271">
    <property type="entry name" value="Tet_transcr_reg_TetR-rel_C_sf"/>
</dbReference>
<protein>
    <submittedName>
        <fullName evidence="6">TetR family transcriptional regulator</fullName>
    </submittedName>
</protein>
<evidence type="ECO:0000313" key="6">
    <source>
        <dbReference type="EMBL" id="GLY77599.1"/>
    </source>
</evidence>
<dbReference type="SUPFAM" id="SSF48498">
    <property type="entry name" value="Tetracyclin repressor-like, C-terminal domain"/>
    <property type="match status" value="1"/>
</dbReference>
<proteinExistence type="predicted"/>
<dbReference type="AlphaFoldDB" id="A0A9W6RKT9"/>
<keyword evidence="1" id="KW-0805">Transcription regulation</keyword>
<evidence type="ECO:0000313" key="7">
    <source>
        <dbReference type="Proteomes" id="UP001165135"/>
    </source>
</evidence>
<dbReference type="SUPFAM" id="SSF46689">
    <property type="entry name" value="Homeodomain-like"/>
    <property type="match status" value="1"/>
</dbReference>